<dbReference type="InterPro" id="IPR016120">
    <property type="entry name" value="Sig_transdc_His_kin_SpoOB"/>
</dbReference>
<evidence type="ECO:0000256" key="10">
    <source>
        <dbReference type="ARBA" id="ARBA00022840"/>
    </source>
</evidence>
<dbReference type="EC" id="2.7.13.3" evidence="3"/>
<evidence type="ECO:0000313" key="16">
    <source>
        <dbReference type="EMBL" id="MBP1933869.1"/>
    </source>
</evidence>
<dbReference type="SUPFAM" id="SSF55890">
    <property type="entry name" value="Sporulation response regulatory protein Spo0B"/>
    <property type="match status" value="1"/>
</dbReference>
<dbReference type="Proteomes" id="UP001519343">
    <property type="component" value="Unassembled WGS sequence"/>
</dbReference>
<dbReference type="GO" id="GO:0016301">
    <property type="term" value="F:kinase activity"/>
    <property type="evidence" value="ECO:0007669"/>
    <property type="project" value="UniProtKB-KW"/>
</dbReference>
<evidence type="ECO:0000256" key="11">
    <source>
        <dbReference type="ARBA" id="ARBA00022989"/>
    </source>
</evidence>
<keyword evidence="8" id="KW-0547">Nucleotide-binding</keyword>
<dbReference type="InterPro" id="IPR033463">
    <property type="entry name" value="sCache_3"/>
</dbReference>
<dbReference type="InterPro" id="IPR029151">
    <property type="entry name" value="Sensor-like_sf"/>
</dbReference>
<keyword evidence="17" id="KW-1185">Reference proteome</keyword>
<dbReference type="EMBL" id="JAGGKT010000014">
    <property type="protein sequence ID" value="MBP1933869.1"/>
    <property type="molecule type" value="Genomic_DNA"/>
</dbReference>
<dbReference type="SMART" id="SM00091">
    <property type="entry name" value="PAS"/>
    <property type="match status" value="1"/>
</dbReference>
<keyword evidence="13 14" id="KW-0472">Membrane</keyword>
<dbReference type="SUPFAM" id="SSF103190">
    <property type="entry name" value="Sensory domain-like"/>
    <property type="match status" value="1"/>
</dbReference>
<sequence length="533" mass="59123">MLSNRFLHPSLQLRISVIFIFVIILILLIIGFSFKQIVIKSVEYEVGNNAMEIAHFIALMPAVREGLKSNNPSFTLQPIVEVLQQRTHAKFIVVINNQGIRYTHPNQDLIGKTITGGDEAPALKGEEYISKAVGVSGPSIRAFVPVIDPVLNEQLGVVVVGMFEKNIFTIAKQYVNPLLFWLIIALSFGILASILLARKIKAILHGLEPDEIAKLFQEREAMLESLREGVIAVDRNARITLVNQAARNMLSITENPVGKKITEVIEDSALPRVIMTEESEKDIKIVVNGIPILTNRTPIKVNSVSFGAVATFRDMTDIRELAEELTGVKKYVDGLRAKTHEFMNKLQTLSGLLELQEYEEAKQYIIQTTGKQQKLLQFLNRHVRDPKTSGLLLGKIQQAEELNIKITIDPASHLNPLPKEIPSEMLVLVLGNLLENAMEALNEGGGEINVTFLDKPNEIIVIVEDNGPGIPEELLPGIFQKGFSSKGMDRGYGLHLIMNQVKQVAKGKIDVHSIVGEGSTFVVRLPKHLKKSS</sequence>
<keyword evidence="10" id="KW-0067">ATP-binding</keyword>
<dbReference type="InterPro" id="IPR004358">
    <property type="entry name" value="Sig_transdc_His_kin-like_C"/>
</dbReference>
<keyword evidence="5" id="KW-0597">Phosphoprotein</keyword>
<dbReference type="Gene3D" id="3.30.450.20">
    <property type="entry name" value="PAS domain"/>
    <property type="match status" value="2"/>
</dbReference>
<evidence type="ECO:0000256" key="12">
    <source>
        <dbReference type="ARBA" id="ARBA00023012"/>
    </source>
</evidence>
<dbReference type="Pfam" id="PF00989">
    <property type="entry name" value="PAS"/>
    <property type="match status" value="1"/>
</dbReference>
<keyword evidence="4" id="KW-1003">Cell membrane</keyword>
<dbReference type="PROSITE" id="PS50109">
    <property type="entry name" value="HIS_KIN"/>
    <property type="match status" value="1"/>
</dbReference>
<organism evidence="16 17">
    <name type="scientific">Ammoniphilus resinae</name>
    <dbReference type="NCBI Taxonomy" id="861532"/>
    <lineage>
        <taxon>Bacteria</taxon>
        <taxon>Bacillati</taxon>
        <taxon>Bacillota</taxon>
        <taxon>Bacilli</taxon>
        <taxon>Bacillales</taxon>
        <taxon>Paenibacillaceae</taxon>
        <taxon>Aneurinibacillus group</taxon>
        <taxon>Ammoniphilus</taxon>
    </lineage>
</organism>
<keyword evidence="7 14" id="KW-0812">Transmembrane</keyword>
<feature type="transmembrane region" description="Helical" evidence="14">
    <location>
        <begin position="12"/>
        <end position="34"/>
    </location>
</feature>
<dbReference type="InterPro" id="IPR003594">
    <property type="entry name" value="HATPase_dom"/>
</dbReference>
<evidence type="ECO:0000256" key="6">
    <source>
        <dbReference type="ARBA" id="ARBA00022679"/>
    </source>
</evidence>
<keyword evidence="12" id="KW-0902">Two-component regulatory system</keyword>
<name>A0ABS4GUD1_9BACL</name>
<dbReference type="RefSeq" id="WP_209811884.1">
    <property type="nucleotide sequence ID" value="NZ_JAGGKT010000014.1"/>
</dbReference>
<dbReference type="InterPro" id="IPR013767">
    <property type="entry name" value="PAS_fold"/>
</dbReference>
<dbReference type="InterPro" id="IPR005467">
    <property type="entry name" value="His_kinase_dom"/>
</dbReference>
<evidence type="ECO:0000313" key="17">
    <source>
        <dbReference type="Proteomes" id="UP001519343"/>
    </source>
</evidence>
<keyword evidence="9 16" id="KW-0418">Kinase</keyword>
<dbReference type="Pfam" id="PF14689">
    <property type="entry name" value="SPOB_a"/>
    <property type="match status" value="1"/>
</dbReference>
<dbReference type="InterPro" id="IPR036890">
    <property type="entry name" value="HATPase_C_sf"/>
</dbReference>
<evidence type="ECO:0000256" key="14">
    <source>
        <dbReference type="SAM" id="Phobius"/>
    </source>
</evidence>
<evidence type="ECO:0000256" key="5">
    <source>
        <dbReference type="ARBA" id="ARBA00022553"/>
    </source>
</evidence>
<dbReference type="InterPro" id="IPR000014">
    <property type="entry name" value="PAS"/>
</dbReference>
<dbReference type="CDD" id="cd00130">
    <property type="entry name" value="PAS"/>
    <property type="match status" value="1"/>
</dbReference>
<evidence type="ECO:0000256" key="4">
    <source>
        <dbReference type="ARBA" id="ARBA00022475"/>
    </source>
</evidence>
<comment type="catalytic activity">
    <reaction evidence="1">
        <text>ATP + protein L-histidine = ADP + protein N-phospho-L-histidine.</text>
        <dbReference type="EC" id="2.7.13.3"/>
    </reaction>
</comment>
<feature type="domain" description="Histidine kinase" evidence="15">
    <location>
        <begin position="337"/>
        <end position="529"/>
    </location>
</feature>
<dbReference type="SUPFAM" id="SSF55874">
    <property type="entry name" value="ATPase domain of HSP90 chaperone/DNA topoisomerase II/histidine kinase"/>
    <property type="match status" value="1"/>
</dbReference>
<evidence type="ECO:0000256" key="2">
    <source>
        <dbReference type="ARBA" id="ARBA00004651"/>
    </source>
</evidence>
<reference evidence="16 17" key="1">
    <citation type="submission" date="2021-03" db="EMBL/GenBank/DDBJ databases">
        <title>Genomic Encyclopedia of Type Strains, Phase IV (KMG-IV): sequencing the most valuable type-strain genomes for metagenomic binning, comparative biology and taxonomic classification.</title>
        <authorList>
            <person name="Goeker M."/>
        </authorList>
    </citation>
    <scope>NUCLEOTIDE SEQUENCE [LARGE SCALE GENOMIC DNA]</scope>
    <source>
        <strain evidence="16 17">DSM 24738</strain>
    </source>
</reference>
<dbReference type="PRINTS" id="PR00344">
    <property type="entry name" value="BCTRLSENSOR"/>
</dbReference>
<evidence type="ECO:0000256" key="9">
    <source>
        <dbReference type="ARBA" id="ARBA00022777"/>
    </source>
</evidence>
<keyword evidence="11 14" id="KW-1133">Transmembrane helix</keyword>
<dbReference type="PANTHER" id="PTHR43547:SF10">
    <property type="entry name" value="SENSOR HISTIDINE KINASE DCUS"/>
    <property type="match status" value="1"/>
</dbReference>
<dbReference type="PANTHER" id="PTHR43547">
    <property type="entry name" value="TWO-COMPONENT HISTIDINE KINASE"/>
    <property type="match status" value="1"/>
</dbReference>
<keyword evidence="6" id="KW-0808">Transferase</keyword>
<comment type="subcellular location">
    <subcellularLocation>
        <location evidence="2">Cell membrane</location>
        <topology evidence="2">Multi-pass membrane protein</topology>
    </subcellularLocation>
</comment>
<evidence type="ECO:0000256" key="13">
    <source>
        <dbReference type="ARBA" id="ARBA00023136"/>
    </source>
</evidence>
<feature type="transmembrane region" description="Helical" evidence="14">
    <location>
        <begin position="178"/>
        <end position="197"/>
    </location>
</feature>
<evidence type="ECO:0000256" key="1">
    <source>
        <dbReference type="ARBA" id="ARBA00000085"/>
    </source>
</evidence>
<dbReference type="InterPro" id="IPR039506">
    <property type="entry name" value="SPOB_a"/>
</dbReference>
<evidence type="ECO:0000256" key="7">
    <source>
        <dbReference type="ARBA" id="ARBA00022692"/>
    </source>
</evidence>
<dbReference type="Gene3D" id="3.30.565.10">
    <property type="entry name" value="Histidine kinase-like ATPase, C-terminal domain"/>
    <property type="match status" value="1"/>
</dbReference>
<protein>
    <recommendedName>
        <fullName evidence="3">histidine kinase</fullName>
        <ecNumber evidence="3">2.7.13.3</ecNumber>
    </recommendedName>
</protein>
<evidence type="ECO:0000256" key="3">
    <source>
        <dbReference type="ARBA" id="ARBA00012438"/>
    </source>
</evidence>
<gene>
    <name evidence="16" type="ORF">J2Z37_003886</name>
</gene>
<dbReference type="Gene3D" id="1.10.287.130">
    <property type="match status" value="1"/>
</dbReference>
<comment type="caution">
    <text evidence="16">The sequence shown here is derived from an EMBL/GenBank/DDBJ whole genome shotgun (WGS) entry which is preliminary data.</text>
</comment>
<dbReference type="Pfam" id="PF17203">
    <property type="entry name" value="sCache_3_2"/>
    <property type="match status" value="1"/>
</dbReference>
<proteinExistence type="predicted"/>
<accession>A0ABS4GUD1</accession>
<dbReference type="SMART" id="SM00387">
    <property type="entry name" value="HATPase_c"/>
    <property type="match status" value="1"/>
</dbReference>
<dbReference type="SUPFAM" id="SSF55785">
    <property type="entry name" value="PYP-like sensor domain (PAS domain)"/>
    <property type="match status" value="1"/>
</dbReference>
<dbReference type="Pfam" id="PF02518">
    <property type="entry name" value="HATPase_c"/>
    <property type="match status" value="1"/>
</dbReference>
<dbReference type="InterPro" id="IPR035965">
    <property type="entry name" value="PAS-like_dom_sf"/>
</dbReference>
<evidence type="ECO:0000256" key="8">
    <source>
        <dbReference type="ARBA" id="ARBA00022741"/>
    </source>
</evidence>
<evidence type="ECO:0000259" key="15">
    <source>
        <dbReference type="PROSITE" id="PS50109"/>
    </source>
</evidence>